<dbReference type="PANTHER" id="PTHR43013">
    <property type="entry name" value="GLUTAMYL-TRNA REDUCTASE"/>
    <property type="match status" value="1"/>
</dbReference>
<dbReference type="SUPFAM" id="SSF51735">
    <property type="entry name" value="NAD(P)-binding Rossmann-fold domains"/>
    <property type="match status" value="1"/>
</dbReference>
<dbReference type="AlphaFoldDB" id="A0A075H828"/>
<dbReference type="GO" id="GO:0050661">
    <property type="term" value="F:NADP binding"/>
    <property type="evidence" value="ECO:0007669"/>
    <property type="project" value="InterPro"/>
</dbReference>
<dbReference type="InterPro" id="IPR036291">
    <property type="entry name" value="NAD(P)-bd_dom_sf"/>
</dbReference>
<gene>
    <name evidence="4 7" type="primary">hemA</name>
</gene>
<evidence type="ECO:0000256" key="3">
    <source>
        <dbReference type="ARBA" id="ARBA00023244"/>
    </source>
</evidence>
<dbReference type="UniPathway" id="UPA00251">
    <property type="reaction ID" value="UER00316"/>
</dbReference>
<accession>A0A075H828</accession>
<keyword evidence="1 4" id="KW-0521">NADP</keyword>
<reference evidence="7" key="1">
    <citation type="journal article" date="2014" name="Genome Biol. Evol.">
        <title>Pangenome evidence for extensive interdomain horizontal transfer affecting lineage core and shell genes in uncultured planktonic thaumarchaeota and euryarchaeota.</title>
        <authorList>
            <person name="Deschamps P."/>
            <person name="Zivanovic Y."/>
            <person name="Moreira D."/>
            <person name="Rodriguez-Valera F."/>
            <person name="Lopez-Garcia P."/>
        </authorList>
    </citation>
    <scope>NUCLEOTIDE SEQUENCE</scope>
</reference>
<dbReference type="EC" id="1.2.1.70" evidence="4"/>
<dbReference type="Gene3D" id="3.40.50.720">
    <property type="entry name" value="NAD(P)-binding Rossmann-like Domain"/>
    <property type="match status" value="1"/>
</dbReference>
<dbReference type="HAMAP" id="MF_00087">
    <property type="entry name" value="Glu_tRNA_reductase"/>
    <property type="match status" value="1"/>
</dbReference>
<evidence type="ECO:0000256" key="4">
    <source>
        <dbReference type="HAMAP-Rule" id="MF_00087"/>
    </source>
</evidence>
<dbReference type="InterPro" id="IPR006151">
    <property type="entry name" value="Shikm_DH/Glu-tRNA_Rdtase"/>
</dbReference>
<dbReference type="GO" id="GO:0019353">
    <property type="term" value="P:protoporphyrinogen IX biosynthetic process from glutamate"/>
    <property type="evidence" value="ECO:0007669"/>
    <property type="project" value="TreeGrafter"/>
</dbReference>
<dbReference type="GO" id="GO:0008883">
    <property type="term" value="F:glutamyl-tRNA reductase activity"/>
    <property type="evidence" value="ECO:0007669"/>
    <property type="project" value="UniProtKB-UniRule"/>
</dbReference>
<dbReference type="InterPro" id="IPR000343">
    <property type="entry name" value="4pyrrol_synth_GluRdtase"/>
</dbReference>
<comment type="caution">
    <text evidence="4">Lacks conserved residue(s) required for the propagation of feature annotation.</text>
</comment>
<feature type="site" description="Important for activity" evidence="4">
    <location>
        <position position="118"/>
    </location>
</feature>
<keyword evidence="2 4" id="KW-0560">Oxidoreductase</keyword>
<comment type="subunit">
    <text evidence="4">Homodimer.</text>
</comment>
<comment type="similarity">
    <text evidence="4">Belongs to the glutamyl-tRNA reductase family.</text>
</comment>
<feature type="binding site" evidence="4">
    <location>
        <begin position="208"/>
        <end position="213"/>
    </location>
    <ligand>
        <name>NADP(+)</name>
        <dbReference type="ChEBI" id="CHEBI:58349"/>
    </ligand>
</feature>
<evidence type="ECO:0000256" key="1">
    <source>
        <dbReference type="ARBA" id="ARBA00022857"/>
    </source>
</evidence>
<dbReference type="Pfam" id="PF01488">
    <property type="entry name" value="Shikimate_DH"/>
    <property type="match status" value="1"/>
</dbReference>
<feature type="binding site" evidence="4">
    <location>
        <position position="128"/>
    </location>
    <ligand>
        <name>substrate</name>
    </ligand>
</feature>
<dbReference type="InterPro" id="IPR015895">
    <property type="entry name" value="4pyrrol_synth_GluRdtase_N"/>
</dbReference>
<protein>
    <recommendedName>
        <fullName evidence="4">Glutamyl-tRNA reductase</fullName>
        <shortName evidence="4">GluTR</shortName>
        <ecNumber evidence="4">1.2.1.70</ecNumber>
    </recommendedName>
</protein>
<evidence type="ECO:0000256" key="2">
    <source>
        <dbReference type="ARBA" id="ARBA00023002"/>
    </source>
</evidence>
<dbReference type="Pfam" id="PF05201">
    <property type="entry name" value="GlutR_N"/>
    <property type="match status" value="1"/>
</dbReference>
<dbReference type="SUPFAM" id="SSF69742">
    <property type="entry name" value="Glutamyl tRNA-reductase catalytic, N-terminal domain"/>
    <property type="match status" value="1"/>
</dbReference>
<evidence type="ECO:0000259" key="5">
    <source>
        <dbReference type="Pfam" id="PF01488"/>
    </source>
</evidence>
<feature type="domain" description="Quinate/shikimate 5-dehydrogenase/glutamyl-tRNA reductase" evidence="5">
    <location>
        <begin position="194"/>
        <end position="319"/>
    </location>
</feature>
<sequence>MGDVKFDVLNARVTFKNVPLHSLARFAFKDVNVAYEAFKKIPGVEECIIIQTSSRVEIFTVSNLETDDSTDARRPEGKGLIINKMKETWEQNSNIEQIDIDHFDQTLEVFKDDDVYLHLLRLACGLDSVVVGKQEVYEEIKKSLENAKQSKASGKILNKLFDSVIRLANSIRDSTEIHKEVLSLGDVALNLIEDKVGLDAKKKVLLIGTGESAAMVAKTLSQKQVPFSVTSKTIDRSTNFSQILGGTPMEFSDALSGFDKFDIVIVATTADYFLIDLERIKLVMQEKKKGTLILDISEPRAVEETIMELPGIKLLFRDQVAEIYEENAKLRAGIVPAVEKIIDKELPILSASMKRV</sequence>
<comment type="catalytic activity">
    <reaction evidence="4">
        <text>(S)-4-amino-5-oxopentanoate + tRNA(Glu) + NADP(+) = L-glutamyl-tRNA(Glu) + NADPH + H(+)</text>
        <dbReference type="Rhea" id="RHEA:12344"/>
        <dbReference type="Rhea" id="RHEA-COMP:9663"/>
        <dbReference type="Rhea" id="RHEA-COMP:9680"/>
        <dbReference type="ChEBI" id="CHEBI:15378"/>
        <dbReference type="ChEBI" id="CHEBI:57501"/>
        <dbReference type="ChEBI" id="CHEBI:57783"/>
        <dbReference type="ChEBI" id="CHEBI:58349"/>
        <dbReference type="ChEBI" id="CHEBI:78442"/>
        <dbReference type="ChEBI" id="CHEBI:78520"/>
        <dbReference type="EC" id="1.2.1.70"/>
    </reaction>
</comment>
<evidence type="ECO:0000313" key="7">
    <source>
        <dbReference type="EMBL" id="AIF10597.1"/>
    </source>
</evidence>
<dbReference type="PANTHER" id="PTHR43013:SF1">
    <property type="entry name" value="GLUTAMYL-TRNA REDUCTASE"/>
    <property type="match status" value="1"/>
</dbReference>
<feature type="domain" description="Glutamyl-tRNA reductase N-terminal" evidence="6">
    <location>
        <begin position="13"/>
        <end position="175"/>
    </location>
</feature>
<keyword evidence="3 4" id="KW-0627">Porphyrin biosynthesis</keyword>
<comment type="function">
    <text evidence="4">Catalyzes the NADPH-dependent reduction of glutamyl-tRNA(Glu) to glutamate 1-semialdehyde (GSA).</text>
</comment>
<name>A0A075H828_9ARCH</name>
<organism evidence="7">
    <name type="scientific">uncultured marine thaumarchaeote KM3_46_G10</name>
    <dbReference type="NCBI Taxonomy" id="1456161"/>
    <lineage>
        <taxon>Archaea</taxon>
        <taxon>Nitrososphaerota</taxon>
        <taxon>environmental samples</taxon>
    </lineage>
</organism>
<evidence type="ECO:0000259" key="6">
    <source>
        <dbReference type="Pfam" id="PF05201"/>
    </source>
</evidence>
<comment type="miscellaneous">
    <text evidence="4">During catalysis, the active site Cys acts as a nucleophile attacking the alpha-carbonyl group of tRNA-bound glutamate with the formation of a thioester intermediate between enzyme and glutamate, and the concomitant release of tRNA(Glu). The thioester intermediate is finally reduced by direct hydride transfer from NADPH, to form the product GSA.</text>
</comment>
<dbReference type="EMBL" id="KF900895">
    <property type="protein sequence ID" value="AIF10597.1"/>
    <property type="molecule type" value="Genomic_DNA"/>
</dbReference>
<dbReference type="Gene3D" id="3.30.460.30">
    <property type="entry name" value="Glutamyl-tRNA reductase, N-terminal domain"/>
    <property type="match status" value="1"/>
</dbReference>
<dbReference type="InterPro" id="IPR036343">
    <property type="entry name" value="GluRdtase_N_sf"/>
</dbReference>
<comment type="pathway">
    <text evidence="4">Porphyrin-containing compound metabolism; protoporphyrin-IX biosynthesis; 5-aminolevulinate from L-glutamyl-tRNA(Glu): step 1/2.</text>
</comment>
<comment type="domain">
    <text evidence="4">Possesses an unusual extended V-shaped dimeric structure with each monomer consisting of three distinct domains arranged along a curved 'spinal' alpha-helix. The N-terminal catalytic domain specifically recognizes the glutamate moiety of the substrate. The second domain is the NADPH-binding domain, and the third C-terminal domain is responsible for dimerization.</text>
</comment>
<dbReference type="FunFam" id="3.30.460.30:FF:000001">
    <property type="entry name" value="Glutamyl-tRNA reductase"/>
    <property type="match status" value="1"/>
</dbReference>
<proteinExistence type="inferred from homology"/>